<dbReference type="EMBL" id="WNVC01001434">
    <property type="protein sequence ID" value="MDZ5001461.1"/>
    <property type="molecule type" value="Genomic_DNA"/>
</dbReference>
<gene>
    <name evidence="1" type="ORF">GNF79_20895</name>
</gene>
<organism evidence="1 2">
    <name type="scientific">Clostridium perfringens</name>
    <dbReference type="NCBI Taxonomy" id="1502"/>
    <lineage>
        <taxon>Bacteria</taxon>
        <taxon>Bacillati</taxon>
        <taxon>Bacillota</taxon>
        <taxon>Clostridia</taxon>
        <taxon>Eubacteriales</taxon>
        <taxon>Clostridiaceae</taxon>
        <taxon>Clostridium</taxon>
    </lineage>
</organism>
<proteinExistence type="predicted"/>
<evidence type="ECO:0000313" key="2">
    <source>
        <dbReference type="Proteomes" id="UP001291306"/>
    </source>
</evidence>
<feature type="non-terminal residue" evidence="1">
    <location>
        <position position="46"/>
    </location>
</feature>
<name>A0AAW9ILH1_CLOPF</name>
<reference evidence="1" key="1">
    <citation type="submission" date="2019-11" db="EMBL/GenBank/DDBJ databases">
        <title>Characterization of Clostridium perfringens isolates from swine manure treated agricultural soils.</title>
        <authorList>
            <person name="Wushke S.T."/>
        </authorList>
    </citation>
    <scope>NUCLEOTIDE SEQUENCE</scope>
    <source>
        <strain evidence="1">X26</strain>
    </source>
</reference>
<dbReference type="Proteomes" id="UP001291306">
    <property type="component" value="Unassembled WGS sequence"/>
</dbReference>
<accession>A0AAW9ILH1</accession>
<protein>
    <submittedName>
        <fullName evidence="1">Glycosyltransferase WbuB</fullName>
    </submittedName>
</protein>
<dbReference type="AlphaFoldDB" id="A0AAW9ILH1"/>
<evidence type="ECO:0000313" key="1">
    <source>
        <dbReference type="EMBL" id="MDZ5001461.1"/>
    </source>
</evidence>
<comment type="caution">
    <text evidence="1">The sequence shown here is derived from an EMBL/GenBank/DDBJ whole genome shotgun (WGS) entry which is preliminary data.</text>
</comment>
<sequence length="46" mass="5269">MNILFLTLAYPEKANSRGIYIDLMTELKSRGNNITVVTPTEKRNNK</sequence>